<dbReference type="PANTHER" id="PTHR42708:SF1">
    <property type="entry name" value="GLIDING MOTILITY PROTEIN MGLA"/>
    <property type="match status" value="1"/>
</dbReference>
<organism evidence="1 2">
    <name type="scientific">Streptomyces fuscichromogenes</name>
    <dbReference type="NCBI Taxonomy" id="1324013"/>
    <lineage>
        <taxon>Bacteria</taxon>
        <taxon>Bacillati</taxon>
        <taxon>Actinomycetota</taxon>
        <taxon>Actinomycetes</taxon>
        <taxon>Kitasatosporales</taxon>
        <taxon>Streptomycetaceae</taxon>
        <taxon>Streptomyces</taxon>
    </lineage>
</organism>
<dbReference type="EMBL" id="BMML01000033">
    <property type="protein sequence ID" value="GGN41176.1"/>
    <property type="molecule type" value="Genomic_DNA"/>
</dbReference>
<dbReference type="RefSeq" id="WP_189268677.1">
    <property type="nucleotide sequence ID" value="NZ_BMML01000033.1"/>
</dbReference>
<keyword evidence="2" id="KW-1185">Reference proteome</keyword>
<dbReference type="Proteomes" id="UP000653411">
    <property type="component" value="Unassembled WGS sequence"/>
</dbReference>
<gene>
    <name evidence="1" type="ORF">GCM10011578_089150</name>
</gene>
<sequence>MSSADRPHDQLCPSEGVAYDMITVEELLRQLDRVAPSKPGYDQEGLDRLMAWMAEDDPDDHDVAEVETGARSYESPTTGKILIVGERAGSAEFIKKVCEFSAPTEFVVSEQQLAINAFFGRITLSESLHLYNIAPPDSVAPPVWDVLRKGAVGAVVLADPRRLVDCHDALDYLDGCGMPYVLALRGSPGICPYDLAEIREALQLAGDVPVLFWEPDRKVSAASALIALVEAALEQSRAAASAGDMAFDEELAALTLLAQLESHLKPTPT</sequence>
<comment type="caution">
    <text evidence="1">The sequence shown here is derived from an EMBL/GenBank/DDBJ whole genome shotgun (WGS) entry which is preliminary data.</text>
</comment>
<reference evidence="1" key="1">
    <citation type="journal article" date="2014" name="Int. J. Syst. Evol. Microbiol.">
        <title>Complete genome sequence of Corynebacterium casei LMG S-19264T (=DSM 44701T), isolated from a smear-ripened cheese.</title>
        <authorList>
            <consortium name="US DOE Joint Genome Institute (JGI-PGF)"/>
            <person name="Walter F."/>
            <person name="Albersmeier A."/>
            <person name="Kalinowski J."/>
            <person name="Ruckert C."/>
        </authorList>
    </citation>
    <scope>NUCLEOTIDE SEQUENCE</scope>
    <source>
        <strain evidence="1">CGMCC 4.7110</strain>
    </source>
</reference>
<proteinExistence type="predicted"/>
<evidence type="ECO:0000313" key="1">
    <source>
        <dbReference type="EMBL" id="GGN41176.1"/>
    </source>
</evidence>
<reference evidence="1" key="2">
    <citation type="submission" date="2020-09" db="EMBL/GenBank/DDBJ databases">
        <authorList>
            <person name="Sun Q."/>
            <person name="Zhou Y."/>
        </authorList>
    </citation>
    <scope>NUCLEOTIDE SEQUENCE</scope>
    <source>
        <strain evidence="1">CGMCC 4.7110</strain>
    </source>
</reference>
<dbReference type="InterPro" id="IPR052705">
    <property type="entry name" value="Gliding_Motility_GTPase"/>
</dbReference>
<accession>A0A917XMP1</accession>
<evidence type="ECO:0000313" key="2">
    <source>
        <dbReference type="Proteomes" id="UP000653411"/>
    </source>
</evidence>
<dbReference type="AlphaFoldDB" id="A0A917XMP1"/>
<protein>
    <submittedName>
        <fullName evidence="1">Uncharacterized protein</fullName>
    </submittedName>
</protein>
<dbReference type="PANTHER" id="PTHR42708">
    <property type="entry name" value="ATP/GTP-BINDING PROTEIN-RELATED"/>
    <property type="match status" value="1"/>
</dbReference>
<name>A0A917XMP1_9ACTN</name>